<evidence type="ECO:0000313" key="5">
    <source>
        <dbReference type="EMBL" id="COV32526.1"/>
    </source>
</evidence>
<evidence type="ECO:0000313" key="9">
    <source>
        <dbReference type="Proteomes" id="UP000038802"/>
    </source>
</evidence>
<dbReference type="Proteomes" id="UP000048600">
    <property type="component" value="Unassembled WGS sequence"/>
</dbReference>
<protein>
    <submittedName>
        <fullName evidence="5">Uncharacterized protein</fullName>
    </submittedName>
</protein>
<evidence type="ECO:0000313" key="4">
    <source>
        <dbReference type="EMBL" id="COV06970.1"/>
    </source>
</evidence>
<evidence type="ECO:0000313" key="10">
    <source>
        <dbReference type="Proteomes" id="UP000039021"/>
    </source>
</evidence>
<dbReference type="EMBL" id="CSAD01000090">
    <property type="protein sequence ID" value="COV06970.1"/>
    <property type="molecule type" value="Genomic_DNA"/>
</dbReference>
<evidence type="ECO:0000313" key="7">
    <source>
        <dbReference type="EMBL" id="COX23749.1"/>
    </source>
</evidence>
<proteinExistence type="predicted"/>
<reference evidence="9 10" key="1">
    <citation type="submission" date="2015-03" db="EMBL/GenBank/DDBJ databases">
        <authorList>
            <consortium name="Pathogen Informatics"/>
        </authorList>
    </citation>
    <scope>NUCLEOTIDE SEQUENCE [LARGE SCALE GENOMIC DNA]</scope>
    <source>
        <strain evidence="3 13">C09601061</strain>
        <strain evidence="4 12">G09801536</strain>
        <strain evidence="1 15">G09901357</strain>
        <strain evidence="2 14">H09601792</strain>
        <strain evidence="9">K00500041</strain>
        <strain evidence="8 11">M09401471</strain>
        <strain evidence="10">N09902308</strain>
        <strain evidence="6 16">P00601463</strain>
    </source>
</reference>
<dbReference type="Proteomes" id="UP000046680">
    <property type="component" value="Unassembled WGS sequence"/>
</dbReference>
<evidence type="ECO:0000313" key="8">
    <source>
        <dbReference type="EMBL" id="COX24616.1"/>
    </source>
</evidence>
<evidence type="ECO:0000313" key="1">
    <source>
        <dbReference type="EMBL" id="CFE39487.1"/>
    </source>
</evidence>
<evidence type="ECO:0000313" key="15">
    <source>
        <dbReference type="Proteomes" id="UP000048289"/>
    </source>
</evidence>
<gene>
    <name evidence="3" type="ORF">ERS007657_01287</name>
    <name evidence="4" type="ORF">ERS007679_00960</name>
    <name evidence="1" type="ORF">ERS007681_01867</name>
    <name evidence="2" type="ORF">ERS007688_00731</name>
    <name evidence="5" type="ORF">ERS007703_01138</name>
    <name evidence="8" type="ORF">ERS007720_04156</name>
    <name evidence="7" type="ORF">ERS007739_00918</name>
    <name evidence="6" type="ORF">ERS007741_01962</name>
</gene>
<dbReference type="Proteomes" id="UP000048289">
    <property type="component" value="Unassembled WGS sequence"/>
</dbReference>
<evidence type="ECO:0000313" key="3">
    <source>
        <dbReference type="EMBL" id="CFR74554.1"/>
    </source>
</evidence>
<dbReference type="Proteomes" id="UP000039021">
    <property type="component" value="Unassembled WGS sequence"/>
</dbReference>
<accession>A0A0U0T362</accession>
<dbReference type="Proteomes" id="UP000046947">
    <property type="component" value="Unassembled WGS sequence"/>
</dbReference>
<dbReference type="EMBL" id="CSBK01000305">
    <property type="protein sequence ID" value="COX23749.1"/>
    <property type="molecule type" value="Genomic_DNA"/>
</dbReference>
<evidence type="ECO:0000313" key="14">
    <source>
        <dbReference type="Proteomes" id="UP000046947"/>
    </source>
</evidence>
<evidence type="ECO:0000313" key="2">
    <source>
        <dbReference type="EMBL" id="CFE47404.1"/>
    </source>
</evidence>
<dbReference type="EMBL" id="CSAJ01000814">
    <property type="protein sequence ID" value="COX24616.1"/>
    <property type="molecule type" value="Genomic_DNA"/>
</dbReference>
<dbReference type="EMBL" id="CFOE01000211">
    <property type="protein sequence ID" value="CFE39487.1"/>
    <property type="molecule type" value="Genomic_DNA"/>
</dbReference>
<dbReference type="EMBL" id="CSAE01000088">
    <property type="protein sequence ID" value="COV32526.1"/>
    <property type="molecule type" value="Genomic_DNA"/>
</dbReference>
<evidence type="ECO:0000313" key="6">
    <source>
        <dbReference type="EMBL" id="COW25217.1"/>
    </source>
</evidence>
<dbReference type="EMBL" id="CHKL01000196">
    <property type="protein sequence ID" value="COW25217.1"/>
    <property type="molecule type" value="Genomic_DNA"/>
</dbReference>
<evidence type="ECO:0000313" key="11">
    <source>
        <dbReference type="Proteomes" id="UP000044938"/>
    </source>
</evidence>
<organism evidence="5 9">
    <name type="scientific">Mycobacterium tuberculosis</name>
    <dbReference type="NCBI Taxonomy" id="1773"/>
    <lineage>
        <taxon>Bacteria</taxon>
        <taxon>Bacillati</taxon>
        <taxon>Actinomycetota</taxon>
        <taxon>Actinomycetes</taxon>
        <taxon>Mycobacteriales</taxon>
        <taxon>Mycobacteriaceae</taxon>
        <taxon>Mycobacterium</taxon>
        <taxon>Mycobacterium tuberculosis complex</taxon>
    </lineage>
</organism>
<dbReference type="Proteomes" id="UP000038802">
    <property type="component" value="Unassembled WGS sequence"/>
</dbReference>
<dbReference type="EMBL" id="CFOH01000075">
    <property type="protein sequence ID" value="CFE47404.1"/>
    <property type="molecule type" value="Genomic_DNA"/>
</dbReference>
<dbReference type="Proteomes" id="UP000044938">
    <property type="component" value="Unassembled WGS sequence"/>
</dbReference>
<dbReference type="Proteomes" id="UP000045842">
    <property type="component" value="Unassembled WGS sequence"/>
</dbReference>
<sequence>MSWRDCGIRELRSSRTVLALTIDSPNLSPSPVNASAAALRVRFSLTGSTFSAIEVSVWNNVLISVVTDRTSMTSFGVIRLFVGFFGVVNDTYLPPNTVVALMSAFTFAGIRWM</sequence>
<name>A0A0U0T362_MYCTX</name>
<reference evidence="5" key="3">
    <citation type="submission" date="2015-03" db="EMBL/GenBank/DDBJ databases">
        <authorList>
            <person name="Murphy D."/>
        </authorList>
    </citation>
    <scope>NUCLEOTIDE SEQUENCE [LARGE SCALE GENOMIC DNA]</scope>
    <source>
        <strain evidence="5">K00500041</strain>
    </source>
</reference>
<dbReference type="AlphaFoldDB" id="A0A0U0T362"/>
<reference evidence="7" key="2">
    <citation type="submission" date="2015-03" db="EMBL/GenBank/DDBJ databases">
        <authorList>
            <consortium name="Pathogen Informatics"/>
            <person name="Murphy D."/>
        </authorList>
    </citation>
    <scope>NUCLEOTIDE SEQUENCE</scope>
    <source>
        <strain evidence="7">N09902308</strain>
    </source>
</reference>
<evidence type="ECO:0000313" key="16">
    <source>
        <dbReference type="Proteomes" id="UP000048600"/>
    </source>
</evidence>
<evidence type="ECO:0000313" key="13">
    <source>
        <dbReference type="Proteomes" id="UP000046680"/>
    </source>
</evidence>
<evidence type="ECO:0000313" key="12">
    <source>
        <dbReference type="Proteomes" id="UP000045842"/>
    </source>
</evidence>
<dbReference type="EMBL" id="CGCX01000378">
    <property type="protein sequence ID" value="CFR74554.1"/>
    <property type="molecule type" value="Genomic_DNA"/>
</dbReference>